<dbReference type="InterPro" id="IPR011600">
    <property type="entry name" value="Pept_C14_caspase"/>
</dbReference>
<evidence type="ECO:0000259" key="1">
    <source>
        <dbReference type="Pfam" id="PF00656"/>
    </source>
</evidence>
<sequence>MERAGQSVRVILRKAASGLIAKPKLYVPAIGVSEYRDKSLTLRYPAKDTWDFASVMAAQEEMLYADVVVKLLVDEQATKDDILDGFDWIQRETTAKDVAVIFIAGHGMNDHK</sequence>
<reference evidence="2" key="1">
    <citation type="journal article" date="2014" name="Front. Microbiol.">
        <title>High frequency of phylogenetically diverse reductive dehalogenase-homologous genes in deep subseafloor sedimentary metagenomes.</title>
        <authorList>
            <person name="Kawai M."/>
            <person name="Futagami T."/>
            <person name="Toyoda A."/>
            <person name="Takaki Y."/>
            <person name="Nishi S."/>
            <person name="Hori S."/>
            <person name="Arai W."/>
            <person name="Tsubouchi T."/>
            <person name="Morono Y."/>
            <person name="Uchiyama I."/>
            <person name="Ito T."/>
            <person name="Fujiyama A."/>
            <person name="Inagaki F."/>
            <person name="Takami H."/>
        </authorList>
    </citation>
    <scope>NUCLEOTIDE SEQUENCE</scope>
    <source>
        <strain evidence="2">Expedition CK06-06</strain>
    </source>
</reference>
<gene>
    <name evidence="2" type="ORF">S01H1_12809</name>
</gene>
<dbReference type="GO" id="GO:0006508">
    <property type="term" value="P:proteolysis"/>
    <property type="evidence" value="ECO:0007669"/>
    <property type="project" value="InterPro"/>
</dbReference>
<accession>X0RPF3</accession>
<proteinExistence type="predicted"/>
<protein>
    <recommendedName>
        <fullName evidence="1">Peptidase C14 caspase domain-containing protein</fullName>
    </recommendedName>
</protein>
<dbReference type="Gene3D" id="3.40.50.1460">
    <property type="match status" value="1"/>
</dbReference>
<evidence type="ECO:0000313" key="2">
    <source>
        <dbReference type="EMBL" id="GAF70739.1"/>
    </source>
</evidence>
<comment type="caution">
    <text evidence="2">The sequence shown here is derived from an EMBL/GenBank/DDBJ whole genome shotgun (WGS) entry which is preliminary data.</text>
</comment>
<dbReference type="Pfam" id="PF00656">
    <property type="entry name" value="Peptidase_C14"/>
    <property type="match status" value="1"/>
</dbReference>
<dbReference type="GO" id="GO:0004197">
    <property type="term" value="F:cysteine-type endopeptidase activity"/>
    <property type="evidence" value="ECO:0007669"/>
    <property type="project" value="InterPro"/>
</dbReference>
<dbReference type="AlphaFoldDB" id="X0RPF3"/>
<feature type="domain" description="Peptidase C14 caspase" evidence="1">
    <location>
        <begin position="30"/>
        <end position="109"/>
    </location>
</feature>
<organism evidence="2">
    <name type="scientific">marine sediment metagenome</name>
    <dbReference type="NCBI Taxonomy" id="412755"/>
    <lineage>
        <taxon>unclassified sequences</taxon>
        <taxon>metagenomes</taxon>
        <taxon>ecological metagenomes</taxon>
    </lineage>
</organism>
<name>X0RPF3_9ZZZZ</name>
<dbReference type="EMBL" id="BARS01006586">
    <property type="protein sequence ID" value="GAF70739.1"/>
    <property type="molecule type" value="Genomic_DNA"/>
</dbReference>